<dbReference type="InterPro" id="IPR036942">
    <property type="entry name" value="Beta-barrel_TonB_sf"/>
</dbReference>
<evidence type="ECO:0000256" key="2">
    <source>
        <dbReference type="ARBA" id="ARBA00022448"/>
    </source>
</evidence>
<keyword evidence="8" id="KW-0998">Cell outer membrane</keyword>
<protein>
    <submittedName>
        <fullName evidence="11">Vitamin B12 transporter BtuB</fullName>
    </submittedName>
</protein>
<dbReference type="GO" id="GO:0044718">
    <property type="term" value="P:siderophore transmembrane transport"/>
    <property type="evidence" value="ECO:0007669"/>
    <property type="project" value="TreeGrafter"/>
</dbReference>
<evidence type="ECO:0000256" key="6">
    <source>
        <dbReference type="ARBA" id="ARBA00023136"/>
    </source>
</evidence>
<accession>A0A644W2V9</accession>
<evidence type="ECO:0000256" key="7">
    <source>
        <dbReference type="ARBA" id="ARBA00023170"/>
    </source>
</evidence>
<dbReference type="GO" id="GO:0015344">
    <property type="term" value="F:siderophore uptake transmembrane transporter activity"/>
    <property type="evidence" value="ECO:0007669"/>
    <property type="project" value="TreeGrafter"/>
</dbReference>
<dbReference type="PANTHER" id="PTHR30069:SF29">
    <property type="entry name" value="HEMOGLOBIN AND HEMOGLOBIN-HAPTOGLOBIN-BINDING PROTEIN 1-RELATED"/>
    <property type="match status" value="1"/>
</dbReference>
<dbReference type="Gene3D" id="2.40.170.20">
    <property type="entry name" value="TonB-dependent receptor, beta-barrel domain"/>
    <property type="match status" value="1"/>
</dbReference>
<dbReference type="EMBL" id="VSSQ01000586">
    <property type="protein sequence ID" value="MPL98041.1"/>
    <property type="molecule type" value="Genomic_DNA"/>
</dbReference>
<dbReference type="InterPro" id="IPR039426">
    <property type="entry name" value="TonB-dep_rcpt-like"/>
</dbReference>
<proteinExistence type="predicted"/>
<evidence type="ECO:0000256" key="5">
    <source>
        <dbReference type="ARBA" id="ARBA00023077"/>
    </source>
</evidence>
<keyword evidence="7" id="KW-0675">Receptor</keyword>
<dbReference type="InterPro" id="IPR010917">
    <property type="entry name" value="TonB_rcpt_CS"/>
</dbReference>
<dbReference type="InterPro" id="IPR000531">
    <property type="entry name" value="Beta-barrel_TonB"/>
</dbReference>
<dbReference type="PROSITE" id="PS01156">
    <property type="entry name" value="TONB_DEPENDENT_REC_2"/>
    <property type="match status" value="1"/>
</dbReference>
<comment type="caution">
    <text evidence="11">The sequence shown here is derived from an EMBL/GenBank/DDBJ whole genome shotgun (WGS) entry which is preliminary data.</text>
</comment>
<keyword evidence="2" id="KW-0813">Transport</keyword>
<evidence type="ECO:0000256" key="8">
    <source>
        <dbReference type="ARBA" id="ARBA00023237"/>
    </source>
</evidence>
<feature type="domain" description="TonB-dependent receptor plug" evidence="10">
    <location>
        <begin position="45"/>
        <end position="156"/>
    </location>
</feature>
<keyword evidence="3" id="KW-0812">Transmembrane</keyword>
<gene>
    <name evidence="11" type="primary">btuB_53</name>
    <name evidence="11" type="ORF">SDC9_44239</name>
</gene>
<feature type="domain" description="TonB-dependent receptor-like beta-barrel" evidence="9">
    <location>
        <begin position="268"/>
        <end position="669"/>
    </location>
</feature>
<keyword evidence="6" id="KW-0472">Membrane</keyword>
<dbReference type="Pfam" id="PF00593">
    <property type="entry name" value="TonB_dep_Rec_b-barrel"/>
    <property type="match status" value="1"/>
</dbReference>
<evidence type="ECO:0000256" key="3">
    <source>
        <dbReference type="ARBA" id="ARBA00022692"/>
    </source>
</evidence>
<dbReference type="InterPro" id="IPR037066">
    <property type="entry name" value="Plug_dom_sf"/>
</dbReference>
<dbReference type="InterPro" id="IPR012910">
    <property type="entry name" value="Plug_dom"/>
</dbReference>
<evidence type="ECO:0000259" key="9">
    <source>
        <dbReference type="Pfam" id="PF00593"/>
    </source>
</evidence>
<dbReference type="AlphaFoldDB" id="A0A644W2V9"/>
<name>A0A644W2V9_9ZZZZ</name>
<evidence type="ECO:0000256" key="1">
    <source>
        <dbReference type="ARBA" id="ARBA00004571"/>
    </source>
</evidence>
<dbReference type="PROSITE" id="PS52016">
    <property type="entry name" value="TONB_DEPENDENT_REC_3"/>
    <property type="match status" value="1"/>
</dbReference>
<dbReference type="Pfam" id="PF07715">
    <property type="entry name" value="Plug"/>
    <property type="match status" value="1"/>
</dbReference>
<keyword evidence="5" id="KW-0798">TonB box</keyword>
<dbReference type="PANTHER" id="PTHR30069">
    <property type="entry name" value="TONB-DEPENDENT OUTER MEMBRANE RECEPTOR"/>
    <property type="match status" value="1"/>
</dbReference>
<comment type="subcellular location">
    <subcellularLocation>
        <location evidence="1">Cell outer membrane</location>
        <topology evidence="1">Multi-pass membrane protein</topology>
    </subcellularLocation>
</comment>
<dbReference type="SUPFAM" id="SSF56935">
    <property type="entry name" value="Porins"/>
    <property type="match status" value="1"/>
</dbReference>
<evidence type="ECO:0000256" key="4">
    <source>
        <dbReference type="ARBA" id="ARBA00022729"/>
    </source>
</evidence>
<organism evidence="11">
    <name type="scientific">bioreactor metagenome</name>
    <dbReference type="NCBI Taxonomy" id="1076179"/>
    <lineage>
        <taxon>unclassified sequences</taxon>
        <taxon>metagenomes</taxon>
        <taxon>ecological metagenomes</taxon>
    </lineage>
</organism>
<reference evidence="11" key="1">
    <citation type="submission" date="2019-08" db="EMBL/GenBank/DDBJ databases">
        <authorList>
            <person name="Kucharzyk K."/>
            <person name="Murdoch R.W."/>
            <person name="Higgins S."/>
            <person name="Loffler F."/>
        </authorList>
    </citation>
    <scope>NUCLEOTIDE SEQUENCE</scope>
</reference>
<sequence length="714" mass="79843">MQRKILLSTLVLMCCGLWVFGQEENKDTLNLKTVTITANRVPFELKSNPGSVSIVTDQQLSIMPKAVAAEEALRLVPGVRIDNQHNGERIHLSIRGQGILTERGLRGIGVLLDGIPVNDPSGFAPDLYEVDFGTVSRIEVLRGPLAGLYGGSGSAGMINITTANGFEKPFGGMFSQTVGSNGFSKSLLQLGGTQKLMDYRVSYSRTDGDGYRDHQAFWGNKLYEKINFHPISKLSITQVISHIDYFHQNPEGLNLGQFDNLAQANPDACPFNEYQKTNRTTFGVNAKYIFSTRHDIQAYSFLRGWDYKETSNRCAEYRNVTNPGAGVQYNLHFGKDKLKNNFSVGSDFKWQTIGMYKLQSASNPDRVESLDQGNVETDSLMANQIISQQSMGAYALYKLEYGKFNFMASARYDDMQNELTNKMMVGDTAVTTKDFSKTTFRVGASYSVSDAATIFADYSQGFLPPSTEELASNPEGYSGFNTHLVPAESNSIEGGVRGFIGEKIYYEVTAFSMNTENDFFRFKQSGRGNQEVFYGNAGNSERKGIETYLSYKIMNNLSLQLAYTFADYKYTSATIDPVYTDTNYVLTTPPAEGQWLPNSPQHQLYAEVVYKINKNFKVSVSTEMQSKWAIYTDSLAYSGQLDPTIYQNWQDGFNLIHARLAYTWKYKGLNGECSVFARNITDQTYMAFTEPDPDGNSYQPGPGRELFLSLKVNF</sequence>
<dbReference type="GO" id="GO:0009279">
    <property type="term" value="C:cell outer membrane"/>
    <property type="evidence" value="ECO:0007669"/>
    <property type="project" value="UniProtKB-SubCell"/>
</dbReference>
<evidence type="ECO:0000313" key="11">
    <source>
        <dbReference type="EMBL" id="MPL98041.1"/>
    </source>
</evidence>
<keyword evidence="4" id="KW-0732">Signal</keyword>
<evidence type="ECO:0000259" key="10">
    <source>
        <dbReference type="Pfam" id="PF07715"/>
    </source>
</evidence>
<dbReference type="Gene3D" id="2.170.130.10">
    <property type="entry name" value="TonB-dependent receptor, plug domain"/>
    <property type="match status" value="1"/>
</dbReference>